<dbReference type="EMBL" id="AWSC01000067">
    <property type="protein sequence ID" value="ERH14432.1"/>
    <property type="molecule type" value="Genomic_DNA"/>
</dbReference>
<dbReference type="PANTHER" id="PTHR43179">
    <property type="entry name" value="RHAMNOSYLTRANSFERASE WBBL"/>
    <property type="match status" value="1"/>
</dbReference>
<evidence type="ECO:0000256" key="4">
    <source>
        <dbReference type="ARBA" id="ARBA00022679"/>
    </source>
</evidence>
<dbReference type="Proteomes" id="UP000016481">
    <property type="component" value="Unassembled WGS sequence"/>
</dbReference>
<dbReference type="Gene3D" id="3.90.550.10">
    <property type="entry name" value="Spore Coat Polysaccharide Biosynthesis Protein SpsA, Chain A"/>
    <property type="match status" value="2"/>
</dbReference>
<evidence type="ECO:0000259" key="6">
    <source>
        <dbReference type="Pfam" id="PF13632"/>
    </source>
</evidence>
<evidence type="ECO:0000313" key="8">
    <source>
        <dbReference type="Proteomes" id="UP000016481"/>
    </source>
</evidence>
<dbReference type="InterPro" id="IPR001173">
    <property type="entry name" value="Glyco_trans_2-like"/>
</dbReference>
<sequence>MSQQRKSVRVVIVNWRTPLLTERAARSLWPQLRAGDELVVVDNASASADPHDNSLDHLRRLGAKLGSAGPARFGLVQARRNGGFGYGVNLGARNLRQDALVLLNSDAYALEGFVDALTAPLGHDLVEATTARLLLEGRWRLVDDGAEPASPQAPSAVKPASPQSSSPQPPGAVGPNCPGVEAQTEPTAGATHSTGSAQLRGLDGGIWVSDPSGVELINSTGNVVDACGNGHDRSWLAPAKQEHDSPEVFGICGGACAISARAWRQLGGMRQDLFMYYEDTDFSYRLRRAGYRVQYVRQAQARHAHAASSDSASEAFTTWNTRNRLRVATRYAPASVAARALVNTGGRMLLGPQRQARAQGLVQALAHAPQDLYARIG</sequence>
<dbReference type="PANTHER" id="PTHR43179:SF12">
    <property type="entry name" value="GALACTOFURANOSYLTRANSFERASE GLFT2"/>
    <property type="match status" value="1"/>
</dbReference>
<dbReference type="AlphaFoldDB" id="U1R7F3"/>
<protein>
    <recommendedName>
        <fullName evidence="6">Glycosyltransferase 2-like domain-containing protein</fullName>
    </recommendedName>
</protein>
<organism evidence="7 8">
    <name type="scientific">Actinomyces graevenitzii F0530</name>
    <dbReference type="NCBI Taxonomy" id="1321817"/>
    <lineage>
        <taxon>Bacteria</taxon>
        <taxon>Bacillati</taxon>
        <taxon>Actinomycetota</taxon>
        <taxon>Actinomycetes</taxon>
        <taxon>Actinomycetales</taxon>
        <taxon>Actinomycetaceae</taxon>
        <taxon>Actinomyces</taxon>
    </lineage>
</organism>
<keyword evidence="4" id="KW-0808">Transferase</keyword>
<proteinExistence type="inferred from homology"/>
<dbReference type="SUPFAM" id="SSF53448">
    <property type="entry name" value="Nucleotide-diphospho-sugar transferases"/>
    <property type="match status" value="1"/>
</dbReference>
<accession>U1R7F3</accession>
<feature type="compositionally biased region" description="Polar residues" evidence="5">
    <location>
        <begin position="184"/>
        <end position="197"/>
    </location>
</feature>
<dbReference type="RefSeq" id="WP_021603850.1">
    <property type="nucleotide sequence ID" value="NZ_KE951490.1"/>
</dbReference>
<name>U1R7F3_9ACTO</name>
<comment type="similarity">
    <text evidence="2">Belongs to the glycosyltransferase 2 family.</text>
</comment>
<comment type="pathway">
    <text evidence="1">Cell wall biogenesis; cell wall polysaccharide biosynthesis.</text>
</comment>
<comment type="caution">
    <text evidence="7">The sequence shown here is derived from an EMBL/GenBank/DDBJ whole genome shotgun (WGS) entry which is preliminary data.</text>
</comment>
<evidence type="ECO:0000256" key="3">
    <source>
        <dbReference type="ARBA" id="ARBA00022676"/>
    </source>
</evidence>
<evidence type="ECO:0000256" key="5">
    <source>
        <dbReference type="SAM" id="MobiDB-lite"/>
    </source>
</evidence>
<dbReference type="GO" id="GO:0016757">
    <property type="term" value="F:glycosyltransferase activity"/>
    <property type="evidence" value="ECO:0007669"/>
    <property type="project" value="UniProtKB-KW"/>
</dbReference>
<dbReference type="HOGENOM" id="CLU_023845_4_0_11"/>
<evidence type="ECO:0000313" key="7">
    <source>
        <dbReference type="EMBL" id="ERH14432.1"/>
    </source>
</evidence>
<evidence type="ECO:0000256" key="2">
    <source>
        <dbReference type="ARBA" id="ARBA00006739"/>
    </source>
</evidence>
<dbReference type="Pfam" id="PF13632">
    <property type="entry name" value="Glyco_trans_2_3"/>
    <property type="match status" value="1"/>
</dbReference>
<keyword evidence="3" id="KW-0328">Glycosyltransferase</keyword>
<dbReference type="PATRIC" id="fig|1321817.3.peg.1546"/>
<dbReference type="InterPro" id="IPR029044">
    <property type="entry name" value="Nucleotide-diphossugar_trans"/>
</dbReference>
<feature type="compositionally biased region" description="Low complexity" evidence="5">
    <location>
        <begin position="148"/>
        <end position="166"/>
    </location>
</feature>
<reference evidence="7 8" key="1">
    <citation type="submission" date="2013-08" db="EMBL/GenBank/DDBJ databases">
        <authorList>
            <person name="Weinstock G."/>
            <person name="Sodergren E."/>
            <person name="Wylie T."/>
            <person name="Fulton L."/>
            <person name="Fulton R."/>
            <person name="Fronick C."/>
            <person name="O'Laughlin M."/>
            <person name="Godfrey J."/>
            <person name="Miner T."/>
            <person name="Herter B."/>
            <person name="Appelbaum E."/>
            <person name="Cordes M."/>
            <person name="Lek S."/>
            <person name="Wollam A."/>
            <person name="Pepin K.H."/>
            <person name="Palsikar V.B."/>
            <person name="Mitreva M."/>
            <person name="Wilson R.K."/>
        </authorList>
    </citation>
    <scope>NUCLEOTIDE SEQUENCE [LARGE SCALE GENOMIC DNA]</scope>
    <source>
        <strain evidence="7 8">F0530</strain>
    </source>
</reference>
<feature type="domain" description="Glycosyltransferase 2-like" evidence="6">
    <location>
        <begin position="247"/>
        <end position="305"/>
    </location>
</feature>
<gene>
    <name evidence="7" type="ORF">HMPREF1978_01750</name>
</gene>
<evidence type="ECO:0000256" key="1">
    <source>
        <dbReference type="ARBA" id="ARBA00004776"/>
    </source>
</evidence>
<feature type="region of interest" description="Disordered" evidence="5">
    <location>
        <begin position="144"/>
        <end position="197"/>
    </location>
</feature>